<feature type="chain" id="PRO_5018682668" description="Peptidase C1A papain C-terminal domain-containing protein" evidence="7">
    <location>
        <begin position="18"/>
        <end position="383"/>
    </location>
</feature>
<keyword evidence="6" id="KW-1015">Disulfide bond</keyword>
<dbReference type="SUPFAM" id="SSF54001">
    <property type="entry name" value="Cysteine proteinases"/>
    <property type="match status" value="1"/>
</dbReference>
<evidence type="ECO:0000256" key="3">
    <source>
        <dbReference type="ARBA" id="ARBA00022729"/>
    </source>
</evidence>
<keyword evidence="5" id="KW-0788">Thiol protease</keyword>
<keyword evidence="2" id="KW-0645">Protease</keyword>
<feature type="signal peptide" evidence="7">
    <location>
        <begin position="1"/>
        <end position="17"/>
    </location>
</feature>
<evidence type="ECO:0000256" key="1">
    <source>
        <dbReference type="ARBA" id="ARBA00008455"/>
    </source>
</evidence>
<keyword evidence="4" id="KW-0378">Hydrolase</keyword>
<dbReference type="InParanoid" id="A0A2G5E6J1"/>
<protein>
    <recommendedName>
        <fullName evidence="12">Peptidase C1A papain C-terminal domain-containing protein</fullName>
    </recommendedName>
</protein>
<dbReference type="InterPro" id="IPR013201">
    <property type="entry name" value="Prot_inhib_I29"/>
</dbReference>
<dbReference type="GO" id="GO:0008234">
    <property type="term" value="F:cysteine-type peptidase activity"/>
    <property type="evidence" value="ECO:0007669"/>
    <property type="project" value="UniProtKB-KW"/>
</dbReference>
<dbReference type="InterPro" id="IPR025660">
    <property type="entry name" value="Pept_his_AS"/>
</dbReference>
<dbReference type="PROSITE" id="PS00639">
    <property type="entry name" value="THIOL_PROTEASE_HIS"/>
    <property type="match status" value="1"/>
</dbReference>
<sequence length="383" mass="42792">MQLIVFVILCLLPFTSSASPLHGIVMKVTDEDIKSEQSLLSLYSKWRSIHRPYEKESDKTVHVQGCENKLLKRYHIFKNNVRLIHASNNRPNVTYTLGLNKFADLSNDEFRAKYTRSPKMFQQTRSKKLQSFMYENVTEPLPSYIDWRDNGAVTSAKDQGPCGSCWAFSTVAAVEGINQIRTGKLISLSEQELIDCDKKINEGCNGGLMDYAFKFIVENGGISTEARYPYNANDNKCDIKRTSSPAVSIDGYEDVPANNTNALLKAVSHQPVSVAIEAGGVYFQFYWRGVFSGTCGTNLDHGVAIVGYGETNEGVKYWLVKNSWGLDWGESGYIRMQRDEAQEGICGINKMASYPVKLANNLSSKTSNSLIQLSLGRKSFLST</sequence>
<dbReference type="InterPro" id="IPR039417">
    <property type="entry name" value="Peptidase_C1A_papain-like"/>
</dbReference>
<dbReference type="InterPro" id="IPR000169">
    <property type="entry name" value="Pept_cys_AS"/>
</dbReference>
<dbReference type="Pfam" id="PF00112">
    <property type="entry name" value="Peptidase_C1"/>
    <property type="match status" value="1"/>
</dbReference>
<feature type="domain" description="Cathepsin propeptide inhibitor" evidence="9">
    <location>
        <begin position="43"/>
        <end position="110"/>
    </location>
</feature>
<dbReference type="SMART" id="SM00848">
    <property type="entry name" value="Inhibitor_I29"/>
    <property type="match status" value="1"/>
</dbReference>
<dbReference type="AlphaFoldDB" id="A0A2G5E6J1"/>
<dbReference type="PROSITE" id="PS00640">
    <property type="entry name" value="THIOL_PROTEASE_ASN"/>
    <property type="match status" value="1"/>
</dbReference>
<dbReference type="PROSITE" id="PS00139">
    <property type="entry name" value="THIOL_PROTEASE_CYS"/>
    <property type="match status" value="1"/>
</dbReference>
<dbReference type="SMART" id="SM00645">
    <property type="entry name" value="Pept_C1"/>
    <property type="match status" value="1"/>
</dbReference>
<evidence type="ECO:0008006" key="12">
    <source>
        <dbReference type="Google" id="ProtNLM"/>
    </source>
</evidence>
<dbReference type="OrthoDB" id="10253408at2759"/>
<evidence type="ECO:0000313" key="11">
    <source>
        <dbReference type="Proteomes" id="UP000230069"/>
    </source>
</evidence>
<feature type="domain" description="Peptidase C1A papain C-terminal" evidence="8">
    <location>
        <begin position="141"/>
        <end position="356"/>
    </location>
</feature>
<gene>
    <name evidence="10" type="ORF">AQUCO_01100309v1</name>
</gene>
<reference evidence="10 11" key="1">
    <citation type="submission" date="2017-09" db="EMBL/GenBank/DDBJ databases">
        <title>WGS assembly of Aquilegia coerulea Goldsmith.</title>
        <authorList>
            <person name="Hodges S."/>
            <person name="Kramer E."/>
            <person name="Nordborg M."/>
            <person name="Tomkins J."/>
            <person name="Borevitz J."/>
            <person name="Derieg N."/>
            <person name="Yan J."/>
            <person name="Mihaltcheva S."/>
            <person name="Hayes R.D."/>
            <person name="Rokhsar D."/>
        </authorList>
    </citation>
    <scope>NUCLEOTIDE SEQUENCE [LARGE SCALE GENOMIC DNA]</scope>
    <source>
        <strain evidence="11">cv. Goldsmith</strain>
    </source>
</reference>
<dbReference type="STRING" id="218851.A0A2G5E6J1"/>
<dbReference type="CDD" id="cd02248">
    <property type="entry name" value="Peptidase_C1A"/>
    <property type="match status" value="1"/>
</dbReference>
<dbReference type="PRINTS" id="PR00705">
    <property type="entry name" value="PAPAIN"/>
</dbReference>
<evidence type="ECO:0000259" key="9">
    <source>
        <dbReference type="SMART" id="SM00848"/>
    </source>
</evidence>
<dbReference type="PANTHER" id="PTHR12411">
    <property type="entry name" value="CYSTEINE PROTEASE FAMILY C1-RELATED"/>
    <property type="match status" value="1"/>
</dbReference>
<accession>A0A2G5E6J1</accession>
<dbReference type="InterPro" id="IPR013128">
    <property type="entry name" value="Peptidase_C1A"/>
</dbReference>
<evidence type="ECO:0000256" key="4">
    <source>
        <dbReference type="ARBA" id="ARBA00022801"/>
    </source>
</evidence>
<dbReference type="InterPro" id="IPR038765">
    <property type="entry name" value="Papain-like_cys_pep_sf"/>
</dbReference>
<proteinExistence type="inferred from homology"/>
<evidence type="ECO:0000256" key="5">
    <source>
        <dbReference type="ARBA" id="ARBA00022807"/>
    </source>
</evidence>
<dbReference type="EMBL" id="KZ305028">
    <property type="protein sequence ID" value="PIA51392.1"/>
    <property type="molecule type" value="Genomic_DNA"/>
</dbReference>
<dbReference type="FunFam" id="3.90.70.10:FF:000023">
    <property type="entry name" value="Senescence-specific cysteine protease SAG39"/>
    <property type="match status" value="1"/>
</dbReference>
<evidence type="ECO:0000256" key="2">
    <source>
        <dbReference type="ARBA" id="ARBA00022670"/>
    </source>
</evidence>
<evidence type="ECO:0000313" key="10">
    <source>
        <dbReference type="EMBL" id="PIA51392.1"/>
    </source>
</evidence>
<organism evidence="10 11">
    <name type="scientific">Aquilegia coerulea</name>
    <name type="common">Rocky mountain columbine</name>
    <dbReference type="NCBI Taxonomy" id="218851"/>
    <lineage>
        <taxon>Eukaryota</taxon>
        <taxon>Viridiplantae</taxon>
        <taxon>Streptophyta</taxon>
        <taxon>Embryophyta</taxon>
        <taxon>Tracheophyta</taxon>
        <taxon>Spermatophyta</taxon>
        <taxon>Magnoliopsida</taxon>
        <taxon>Ranunculales</taxon>
        <taxon>Ranunculaceae</taxon>
        <taxon>Thalictroideae</taxon>
        <taxon>Aquilegia</taxon>
    </lineage>
</organism>
<dbReference type="Proteomes" id="UP000230069">
    <property type="component" value="Unassembled WGS sequence"/>
</dbReference>
<evidence type="ECO:0000259" key="8">
    <source>
        <dbReference type="SMART" id="SM00645"/>
    </source>
</evidence>
<evidence type="ECO:0000256" key="7">
    <source>
        <dbReference type="SAM" id="SignalP"/>
    </source>
</evidence>
<dbReference type="InterPro" id="IPR000668">
    <property type="entry name" value="Peptidase_C1A_C"/>
</dbReference>
<dbReference type="Pfam" id="PF08246">
    <property type="entry name" value="Inhibitor_I29"/>
    <property type="match status" value="1"/>
</dbReference>
<keyword evidence="11" id="KW-1185">Reference proteome</keyword>
<keyword evidence="3 7" id="KW-0732">Signal</keyword>
<name>A0A2G5E6J1_AQUCA</name>
<dbReference type="GO" id="GO:0006508">
    <property type="term" value="P:proteolysis"/>
    <property type="evidence" value="ECO:0007669"/>
    <property type="project" value="UniProtKB-KW"/>
</dbReference>
<dbReference type="Gene3D" id="3.90.70.10">
    <property type="entry name" value="Cysteine proteinases"/>
    <property type="match status" value="1"/>
</dbReference>
<comment type="similarity">
    <text evidence="1">Belongs to the peptidase C1 family.</text>
</comment>
<evidence type="ECO:0000256" key="6">
    <source>
        <dbReference type="ARBA" id="ARBA00023157"/>
    </source>
</evidence>
<dbReference type="InterPro" id="IPR025661">
    <property type="entry name" value="Pept_asp_AS"/>
</dbReference>